<dbReference type="AlphaFoldDB" id="D8MK97"/>
<evidence type="ECO:0000256" key="2">
    <source>
        <dbReference type="ARBA" id="ARBA00022679"/>
    </source>
</evidence>
<dbReference type="SUPFAM" id="SSF53448">
    <property type="entry name" value="Nucleotide-diphospho-sugar transferases"/>
    <property type="match status" value="1"/>
</dbReference>
<dbReference type="KEGG" id="ebi:EbC_00220"/>
<dbReference type="GO" id="GO:1902758">
    <property type="term" value="P:bis(molybdopterin guanine dinucleotide)molybdenum biosynthetic process"/>
    <property type="evidence" value="ECO:0007669"/>
    <property type="project" value="TreeGrafter"/>
</dbReference>
<evidence type="ECO:0000256" key="7">
    <source>
        <dbReference type="ARBA" id="ARBA00023150"/>
    </source>
</evidence>
<name>D8MK97_ERWBE</name>
<dbReference type="InterPro" id="IPR013482">
    <property type="entry name" value="Molybde_CF_guanTrfase"/>
</dbReference>
<protein>
    <recommendedName>
        <fullName evidence="8">Molybdenum cofactor guanylyltransferase</fullName>
        <shortName evidence="8">MoCo guanylyltransferase</shortName>
        <ecNumber evidence="8">2.7.7.77</ecNumber>
    </recommendedName>
    <alternativeName>
        <fullName evidence="8">GTP:molybdopterin guanylyltransferase</fullName>
    </alternativeName>
    <alternativeName>
        <fullName evidence="8">Mo-MPT guanylyltransferase</fullName>
    </alternativeName>
    <alternativeName>
        <fullName evidence="8">Molybdopterin guanylyltransferase</fullName>
    </alternativeName>
    <alternativeName>
        <fullName evidence="8">Molybdopterin-guanine dinucleotide synthase</fullName>
        <shortName evidence="8">MGD synthase</shortName>
    </alternativeName>
</protein>
<evidence type="ECO:0000256" key="4">
    <source>
        <dbReference type="ARBA" id="ARBA00022741"/>
    </source>
</evidence>
<dbReference type="PANTHER" id="PTHR19136:SF81">
    <property type="entry name" value="MOLYBDENUM COFACTOR GUANYLYLTRANSFERASE"/>
    <property type="match status" value="1"/>
</dbReference>
<dbReference type="HAMAP" id="MF_00316">
    <property type="entry name" value="MobA"/>
    <property type="match status" value="1"/>
</dbReference>
<evidence type="ECO:0000259" key="9">
    <source>
        <dbReference type="Pfam" id="PF12804"/>
    </source>
</evidence>
<comment type="function">
    <text evidence="8">Transfers a GMP moiety from GTP to Mo-molybdopterin (Mo-MPT) cofactor (Moco or molybdenum cofactor) to form Mo-molybdopterin guanine dinucleotide (Mo-MGD) cofactor.</text>
</comment>
<dbReference type="PANTHER" id="PTHR19136">
    <property type="entry name" value="MOLYBDENUM COFACTOR GUANYLYLTRANSFERASE"/>
    <property type="match status" value="1"/>
</dbReference>
<dbReference type="EC" id="2.7.7.77" evidence="8"/>
<dbReference type="Gene3D" id="3.90.550.10">
    <property type="entry name" value="Spore Coat Polysaccharide Biosynthesis Protein SpsA, Chain A"/>
    <property type="match status" value="1"/>
</dbReference>
<dbReference type="GO" id="GO:0061603">
    <property type="term" value="F:molybdenum cofactor guanylyltransferase activity"/>
    <property type="evidence" value="ECO:0007669"/>
    <property type="project" value="UniProtKB-EC"/>
</dbReference>
<keyword evidence="6 8" id="KW-0342">GTP-binding</keyword>
<evidence type="ECO:0000256" key="8">
    <source>
        <dbReference type="HAMAP-Rule" id="MF_00316"/>
    </source>
</evidence>
<evidence type="ECO:0000256" key="1">
    <source>
        <dbReference type="ARBA" id="ARBA00022490"/>
    </source>
</evidence>
<dbReference type="InterPro" id="IPR029044">
    <property type="entry name" value="Nucleotide-diphossugar_trans"/>
</dbReference>
<keyword evidence="1 8" id="KW-0963">Cytoplasm</keyword>
<comment type="subunit">
    <text evidence="8">Monomer.</text>
</comment>
<keyword evidence="4 8" id="KW-0547">Nucleotide-binding</keyword>
<evidence type="ECO:0000256" key="3">
    <source>
        <dbReference type="ARBA" id="ARBA00022723"/>
    </source>
</evidence>
<comment type="caution">
    <text evidence="8">Lacks conserved residue(s) required for the propagation of feature annotation.</text>
</comment>
<comment type="cofactor">
    <cofactor evidence="8">
        <name>Mg(2+)</name>
        <dbReference type="ChEBI" id="CHEBI:18420"/>
    </cofactor>
</comment>
<comment type="subcellular location">
    <subcellularLocation>
        <location evidence="8">Cytoplasm</location>
    </subcellularLocation>
</comment>
<feature type="binding site" evidence="8">
    <location>
        <position position="6"/>
    </location>
    <ligand>
        <name>GTP</name>
        <dbReference type="ChEBI" id="CHEBI:37565"/>
    </ligand>
</feature>
<reference evidence="10 11" key="1">
    <citation type="journal article" date="2010" name="BMC Genomics">
        <title>Genome comparison of the epiphytic bacteria Erwinia billingiae and E. tasmaniensis with the pear pathogen E. pyrifoliae.</title>
        <authorList>
            <person name="Kube M."/>
            <person name="Migdoll A.M."/>
            <person name="Gehring I."/>
            <person name="Heitmann K."/>
            <person name="Mayer Y."/>
            <person name="Kuhl H."/>
            <person name="Knaust F."/>
            <person name="Geider K."/>
            <person name="Reinhardt R."/>
        </authorList>
    </citation>
    <scope>NUCLEOTIDE SEQUENCE [LARGE SCALE GENOMIC DNA]</scope>
    <source>
        <strain evidence="10 11">Eb661</strain>
    </source>
</reference>
<evidence type="ECO:0000256" key="6">
    <source>
        <dbReference type="ARBA" id="ARBA00023134"/>
    </source>
</evidence>
<evidence type="ECO:0000313" key="11">
    <source>
        <dbReference type="Proteomes" id="UP000008793"/>
    </source>
</evidence>
<feature type="domain" description="MobA-like NTP transferase" evidence="9">
    <location>
        <begin position="2"/>
        <end position="143"/>
    </location>
</feature>
<dbReference type="STRING" id="634500.EbC_00220"/>
<dbReference type="CDD" id="cd02503">
    <property type="entry name" value="MobA"/>
    <property type="match status" value="1"/>
</dbReference>
<comment type="catalytic activity">
    <reaction evidence="8">
        <text>Mo-molybdopterin + GTP + H(+) = Mo-molybdopterin guanine dinucleotide + diphosphate</text>
        <dbReference type="Rhea" id="RHEA:34243"/>
        <dbReference type="ChEBI" id="CHEBI:15378"/>
        <dbReference type="ChEBI" id="CHEBI:33019"/>
        <dbReference type="ChEBI" id="CHEBI:37565"/>
        <dbReference type="ChEBI" id="CHEBI:71302"/>
        <dbReference type="ChEBI" id="CHEBI:71310"/>
        <dbReference type="EC" id="2.7.7.77"/>
    </reaction>
</comment>
<dbReference type="NCBIfam" id="TIGR02665">
    <property type="entry name" value="molyb_mobA"/>
    <property type="match status" value="1"/>
</dbReference>
<evidence type="ECO:0000256" key="5">
    <source>
        <dbReference type="ARBA" id="ARBA00022842"/>
    </source>
</evidence>
<keyword evidence="5 8" id="KW-0460">Magnesium</keyword>
<keyword evidence="3 8" id="KW-0479">Metal-binding</keyword>
<keyword evidence="11" id="KW-1185">Reference proteome</keyword>
<comment type="similarity">
    <text evidence="8">Belongs to the MobA family.</text>
</comment>
<dbReference type="Proteomes" id="UP000008793">
    <property type="component" value="Chromosome"/>
</dbReference>
<evidence type="ECO:0000313" key="10">
    <source>
        <dbReference type="EMBL" id="CAX57553.1"/>
    </source>
</evidence>
<feature type="binding site" evidence="8">
    <location>
        <position position="82"/>
    </location>
    <ligand>
        <name>Mg(2+)</name>
        <dbReference type="ChEBI" id="CHEBI:18420"/>
    </ligand>
</feature>
<sequence>MQGEDKGLVMLNGKPLYQHVLAILQPQVAEVCISANRHHQRYQESGCEVFADTFTGFAGPLAGMLAALQRISTDWAVFASCDTPFLSTNLVSQLWQGKNAEAKAAWVRCAERDHPTLALVHRSLAPQLEEYLQRGDRKLMVFLKEVGGSAVNFDNQQAFINLNTPEDLASFQGKR</sequence>
<organism evidence="11">
    <name type="scientific">Erwinia billingiae (strain Eb661)</name>
    <dbReference type="NCBI Taxonomy" id="634500"/>
    <lineage>
        <taxon>Bacteria</taxon>
        <taxon>Pseudomonadati</taxon>
        <taxon>Pseudomonadota</taxon>
        <taxon>Gammaproteobacteria</taxon>
        <taxon>Enterobacterales</taxon>
        <taxon>Erwiniaceae</taxon>
        <taxon>Erwinia</taxon>
    </lineage>
</organism>
<dbReference type="Pfam" id="PF12804">
    <property type="entry name" value="NTP_transf_3"/>
    <property type="match status" value="1"/>
</dbReference>
<comment type="domain">
    <text evidence="8">The N-terminal domain determines nucleotide recognition and specific binding, while the C-terminal domain determines the specific binding to the target protein.</text>
</comment>
<gene>
    <name evidence="8 10" type="primary">mobA</name>
    <name evidence="10" type="ordered locus">EbC_00220</name>
</gene>
<proteinExistence type="inferred from homology"/>
<dbReference type="HOGENOM" id="CLU_055597_5_1_6"/>
<feature type="binding site" evidence="8">
    <location>
        <position position="52"/>
    </location>
    <ligand>
        <name>GTP</name>
        <dbReference type="ChEBI" id="CHEBI:37565"/>
    </ligand>
</feature>
<dbReference type="GO" id="GO:0005525">
    <property type="term" value="F:GTP binding"/>
    <property type="evidence" value="ECO:0007669"/>
    <property type="project" value="UniProtKB-UniRule"/>
</dbReference>
<dbReference type="EMBL" id="FP236843">
    <property type="protein sequence ID" value="CAX57553.1"/>
    <property type="molecule type" value="Genomic_DNA"/>
</dbReference>
<keyword evidence="2 8" id="KW-0808">Transferase</keyword>
<accession>D8MK97</accession>
<keyword evidence="7 8" id="KW-0501">Molybdenum cofactor biosynthesis</keyword>
<dbReference type="GO" id="GO:0005737">
    <property type="term" value="C:cytoplasm"/>
    <property type="evidence" value="ECO:0007669"/>
    <property type="project" value="UniProtKB-SubCell"/>
</dbReference>
<feature type="binding site" evidence="8">
    <location>
        <position position="82"/>
    </location>
    <ligand>
        <name>GTP</name>
        <dbReference type="ChEBI" id="CHEBI:37565"/>
    </ligand>
</feature>
<dbReference type="eggNOG" id="COG0746">
    <property type="taxonomic scope" value="Bacteria"/>
</dbReference>
<dbReference type="InterPro" id="IPR025877">
    <property type="entry name" value="MobA-like_NTP_Trfase"/>
</dbReference>
<dbReference type="GO" id="GO:0046872">
    <property type="term" value="F:metal ion binding"/>
    <property type="evidence" value="ECO:0007669"/>
    <property type="project" value="UniProtKB-KW"/>
</dbReference>